<keyword evidence="9" id="KW-0966">Cell projection</keyword>
<dbReference type="Proteomes" id="UP001501671">
    <property type="component" value="Unassembled WGS sequence"/>
</dbReference>
<dbReference type="Pfam" id="PF22638">
    <property type="entry name" value="FlgK_D1"/>
    <property type="match status" value="1"/>
</dbReference>
<evidence type="ECO:0000256" key="4">
    <source>
        <dbReference type="ARBA" id="ARBA00016244"/>
    </source>
</evidence>
<sequence>MTTNIVNIALTGLKAAQAGLTVTANNISNQGTPGYSREELVQQASFSTFSGAGYFGQGVDVKAVRRAYSDFLTSQATQSASRLSYLSTYSDQMSSLMNRLGDVQTGINSSLNDLYGAFGDFSQHPDESASRGAALSAAQATAARFRSLGQDLATLKQGTNQQIGAAVDQVNSLVQSIASYNDKIGLAIASGGGQAPNDLLDQRDVLVRQLGQLTGISTSTQGSSINIFLSNGQPLVVGNTTSQLKFADDPSSPSGSSVWLVSGGHSVLMRESDIDGGQVGALLQFRDNELAQASSQLGRLAIGMASAYNQQQQFGLDAQGDPGGALFKIGAPQAWAGRANAGDAVLRVGVGDTRALTGDDYDLTRVDGDYVLTRAGSGEVVGTFDSLPQDVAGLHIELAGGEMEDGDTFHIDVTGSAASGMAVLLTDPQQLAAAAPMQIDTSAANTGTGAAGRLRSVAGGTPDYGTSVDLVFTSASAYELRATDGTVLGSGTLSPSSTTISLNGWALDFTGTPAAGDRFTISASPGDPSGDSRNAVALAALGTAKLVDGDTLTNRYAAVVSQVGTRAASINVAKSAQQSAYDQAIDAEQSTAGVNVDEEGARLIRYQQAYSAAGKVLSMASQLFDELITAMG</sequence>
<evidence type="ECO:0000256" key="2">
    <source>
        <dbReference type="ARBA" id="ARBA00004613"/>
    </source>
</evidence>
<dbReference type="PANTHER" id="PTHR30033:SF1">
    <property type="entry name" value="FLAGELLAR HOOK-ASSOCIATED PROTEIN 1"/>
    <property type="match status" value="1"/>
</dbReference>
<keyword evidence="9" id="KW-0969">Cilium</keyword>
<evidence type="ECO:0000259" key="7">
    <source>
        <dbReference type="Pfam" id="PF06429"/>
    </source>
</evidence>
<keyword evidence="9" id="KW-0282">Flagellum</keyword>
<accession>A0ABP8GNW5</accession>
<evidence type="ECO:0000313" key="10">
    <source>
        <dbReference type="Proteomes" id="UP001501671"/>
    </source>
</evidence>
<evidence type="ECO:0000256" key="5">
    <source>
        <dbReference type="ARBA" id="ARBA00022525"/>
    </source>
</evidence>
<dbReference type="InterPro" id="IPR053927">
    <property type="entry name" value="FlgK_helical"/>
</dbReference>
<dbReference type="EMBL" id="BAABFO010000005">
    <property type="protein sequence ID" value="GAA4327777.1"/>
    <property type="molecule type" value="Genomic_DNA"/>
</dbReference>
<name>A0ABP8GNW5_9BURK</name>
<evidence type="ECO:0000313" key="9">
    <source>
        <dbReference type="EMBL" id="GAA4327777.1"/>
    </source>
</evidence>
<feature type="domain" description="Flagellar basal-body/hook protein C-terminal" evidence="7">
    <location>
        <begin position="591"/>
        <end position="628"/>
    </location>
</feature>
<gene>
    <name evidence="9" type="primary">flgK</name>
    <name evidence="9" type="ORF">GCM10023144_12770</name>
</gene>
<reference evidence="10" key="1">
    <citation type="journal article" date="2019" name="Int. J. Syst. Evol. Microbiol.">
        <title>The Global Catalogue of Microorganisms (GCM) 10K type strain sequencing project: providing services to taxonomists for standard genome sequencing and annotation.</title>
        <authorList>
            <consortium name="The Broad Institute Genomics Platform"/>
            <consortium name="The Broad Institute Genome Sequencing Center for Infectious Disease"/>
            <person name="Wu L."/>
            <person name="Ma J."/>
        </authorList>
    </citation>
    <scope>NUCLEOTIDE SEQUENCE [LARGE SCALE GENOMIC DNA]</scope>
    <source>
        <strain evidence="10">JCM 17666</strain>
    </source>
</reference>
<evidence type="ECO:0000256" key="1">
    <source>
        <dbReference type="ARBA" id="ARBA00004365"/>
    </source>
</evidence>
<dbReference type="PANTHER" id="PTHR30033">
    <property type="entry name" value="FLAGELLAR HOOK-ASSOCIATED PROTEIN 1"/>
    <property type="match status" value="1"/>
</dbReference>
<keyword evidence="6" id="KW-0975">Bacterial flagellum</keyword>
<feature type="domain" description="Flagellar hook-associated protein FlgK helical" evidence="8">
    <location>
        <begin position="94"/>
        <end position="327"/>
    </location>
</feature>
<keyword evidence="5" id="KW-0964">Secreted</keyword>
<comment type="similarity">
    <text evidence="3">Belongs to the flagella basal body rod proteins family.</text>
</comment>
<dbReference type="SUPFAM" id="SSF64518">
    <property type="entry name" value="Phase 1 flagellin"/>
    <property type="match status" value="2"/>
</dbReference>
<evidence type="ECO:0000259" key="8">
    <source>
        <dbReference type="Pfam" id="PF22638"/>
    </source>
</evidence>
<dbReference type="InterPro" id="IPR002371">
    <property type="entry name" value="FlgK"/>
</dbReference>
<comment type="caution">
    <text evidence="9">The sequence shown here is derived from an EMBL/GenBank/DDBJ whole genome shotgun (WGS) entry which is preliminary data.</text>
</comment>
<organism evidence="9 10">
    <name type="scientific">Pigmentiphaga soli</name>
    <dbReference type="NCBI Taxonomy" id="1007095"/>
    <lineage>
        <taxon>Bacteria</taxon>
        <taxon>Pseudomonadati</taxon>
        <taxon>Pseudomonadota</taxon>
        <taxon>Betaproteobacteria</taxon>
        <taxon>Burkholderiales</taxon>
        <taxon>Alcaligenaceae</taxon>
        <taxon>Pigmentiphaga</taxon>
    </lineage>
</organism>
<dbReference type="PRINTS" id="PR01005">
    <property type="entry name" value="FLGHOOKAP1"/>
</dbReference>
<protein>
    <recommendedName>
        <fullName evidence="4">Flagellar hook-associated protein 1</fullName>
    </recommendedName>
</protein>
<comment type="subcellular location">
    <subcellularLocation>
        <location evidence="1">Bacterial flagellum</location>
    </subcellularLocation>
    <subcellularLocation>
        <location evidence="2">Secreted</location>
    </subcellularLocation>
</comment>
<dbReference type="NCBIfam" id="TIGR02492">
    <property type="entry name" value="flgK_ends"/>
    <property type="match status" value="1"/>
</dbReference>
<dbReference type="Pfam" id="PF06429">
    <property type="entry name" value="Flg_bbr_C"/>
    <property type="match status" value="1"/>
</dbReference>
<keyword evidence="10" id="KW-1185">Reference proteome</keyword>
<evidence type="ECO:0000256" key="6">
    <source>
        <dbReference type="ARBA" id="ARBA00023143"/>
    </source>
</evidence>
<dbReference type="RefSeq" id="WP_345247490.1">
    <property type="nucleotide sequence ID" value="NZ_BAABFO010000005.1"/>
</dbReference>
<proteinExistence type="inferred from homology"/>
<dbReference type="InterPro" id="IPR010930">
    <property type="entry name" value="Flg_bb/hook_C_dom"/>
</dbReference>
<evidence type="ECO:0000256" key="3">
    <source>
        <dbReference type="ARBA" id="ARBA00009677"/>
    </source>
</evidence>